<gene>
    <name evidence="1" type="ORF">T4A_4086</name>
</gene>
<dbReference type="EMBL" id="JYDR01000284">
    <property type="protein sequence ID" value="KRY64760.1"/>
    <property type="molecule type" value="Genomic_DNA"/>
</dbReference>
<comment type="caution">
    <text evidence="1">The sequence shown here is derived from an EMBL/GenBank/DDBJ whole genome shotgun (WGS) entry which is preliminary data.</text>
</comment>
<accession>A0A0V1DTX5</accession>
<protein>
    <submittedName>
        <fullName evidence="1">Uncharacterized protein</fullName>
    </submittedName>
</protein>
<evidence type="ECO:0000313" key="2">
    <source>
        <dbReference type="Proteomes" id="UP000054632"/>
    </source>
</evidence>
<dbReference type="AlphaFoldDB" id="A0A0V1DTX5"/>
<sequence>MKGYTAVKSGQQKNPVKEILPGWTTTAKERYRAIEDRSCTAHRHLDSRDGKLRKEDGLRRDCPQHEIGVNAEKTATVQQGPASQRVREVCAFPQLTFYYQRLLKNFAGNFNLLNRALVSPLVIGNLNFDRLCLLDIEDSDDAISAVFSQQYEQDTAAGYVVLVAIHIW</sequence>
<reference evidence="1 2" key="1">
    <citation type="submission" date="2015-01" db="EMBL/GenBank/DDBJ databases">
        <title>Evolution of Trichinella species and genotypes.</title>
        <authorList>
            <person name="Korhonen P.K."/>
            <person name="Edoardo P."/>
            <person name="Giuseppe L.R."/>
            <person name="Gasser R.B."/>
        </authorList>
    </citation>
    <scope>NUCLEOTIDE SEQUENCE [LARGE SCALE GENOMIC DNA]</scope>
    <source>
        <strain evidence="1">ISS13</strain>
    </source>
</reference>
<organism evidence="1 2">
    <name type="scientific">Trichinella pseudospiralis</name>
    <name type="common">Parasitic roundworm</name>
    <dbReference type="NCBI Taxonomy" id="6337"/>
    <lineage>
        <taxon>Eukaryota</taxon>
        <taxon>Metazoa</taxon>
        <taxon>Ecdysozoa</taxon>
        <taxon>Nematoda</taxon>
        <taxon>Enoplea</taxon>
        <taxon>Dorylaimia</taxon>
        <taxon>Trichinellida</taxon>
        <taxon>Trichinellidae</taxon>
        <taxon>Trichinella</taxon>
    </lineage>
</organism>
<dbReference type="Proteomes" id="UP000054632">
    <property type="component" value="Unassembled WGS sequence"/>
</dbReference>
<proteinExistence type="predicted"/>
<name>A0A0V1DTX5_TRIPS</name>
<evidence type="ECO:0000313" key="1">
    <source>
        <dbReference type="EMBL" id="KRY64760.1"/>
    </source>
</evidence>